<organism evidence="6">
    <name type="scientific">Uncultured Desulfatiglans sp</name>
    <dbReference type="NCBI Taxonomy" id="1748965"/>
    <lineage>
        <taxon>Bacteria</taxon>
        <taxon>Pseudomonadati</taxon>
        <taxon>Thermodesulfobacteriota</taxon>
        <taxon>Desulfobacteria</taxon>
        <taxon>Desulfatiglandales</taxon>
        <taxon>Desulfatiglandaceae</taxon>
        <taxon>Desulfatiglans</taxon>
        <taxon>environmental samples</taxon>
    </lineage>
</organism>
<reference evidence="6" key="1">
    <citation type="submission" date="2018-07" db="EMBL/GenBank/DDBJ databases">
        <authorList>
            <consortium name="Genoscope - CEA"/>
            <person name="William W."/>
        </authorList>
    </citation>
    <scope>NUCLEOTIDE SEQUENCE</scope>
    <source>
        <strain evidence="6">IK1</strain>
    </source>
</reference>
<evidence type="ECO:0000256" key="3">
    <source>
        <dbReference type="ARBA" id="ARBA00022691"/>
    </source>
</evidence>
<dbReference type="GO" id="GO:0032259">
    <property type="term" value="P:methylation"/>
    <property type="evidence" value="ECO:0007669"/>
    <property type="project" value="UniProtKB-KW"/>
</dbReference>
<dbReference type="EMBL" id="UPXX01000031">
    <property type="protein sequence ID" value="VBB46265.1"/>
    <property type="molecule type" value="Genomic_DNA"/>
</dbReference>
<dbReference type="Pfam" id="PF13649">
    <property type="entry name" value="Methyltransf_25"/>
    <property type="match status" value="1"/>
</dbReference>
<keyword evidence="2 6" id="KW-0808">Transferase</keyword>
<evidence type="ECO:0000259" key="5">
    <source>
        <dbReference type="Pfam" id="PF13649"/>
    </source>
</evidence>
<keyword evidence="3" id="KW-0949">S-adenosyl-L-methionine</keyword>
<evidence type="ECO:0000256" key="1">
    <source>
        <dbReference type="ARBA" id="ARBA00022603"/>
    </source>
</evidence>
<dbReference type="AlphaFoldDB" id="A0A653AED0"/>
<sequence>MNATSERLRAAGDPVMPRDPGSPHPLLIAHADLFTSERFHGRVLDVACGDGRNGIFLARLGVQVTLCDVSKGMLEKARRSAAEAGVDVEFWEVDLEKAGENPLDGQHYGGILVFRYLHRPLIPCLRKSLLEGGILIYSTFTTAQRLLGRPRNPDHLLNPGELLGWFEDWEVIHSWEGIRPDPDRAMAEIICRKRTIDAP</sequence>
<dbReference type="Gene3D" id="3.40.50.150">
    <property type="entry name" value="Vaccinia Virus protein VP39"/>
    <property type="match status" value="1"/>
</dbReference>
<protein>
    <submittedName>
        <fullName evidence="6">SAM-dependent methyltransferase</fullName>
    </submittedName>
</protein>
<feature type="compositionally biased region" description="Basic and acidic residues" evidence="4">
    <location>
        <begin position="1"/>
        <end position="10"/>
    </location>
</feature>
<dbReference type="CDD" id="cd02440">
    <property type="entry name" value="AdoMet_MTases"/>
    <property type="match status" value="1"/>
</dbReference>
<feature type="domain" description="Methyltransferase" evidence="5">
    <location>
        <begin position="43"/>
        <end position="114"/>
    </location>
</feature>
<dbReference type="InterPro" id="IPR029063">
    <property type="entry name" value="SAM-dependent_MTases_sf"/>
</dbReference>
<dbReference type="PANTHER" id="PTHR43464:SF19">
    <property type="entry name" value="UBIQUINONE BIOSYNTHESIS O-METHYLTRANSFERASE, MITOCHONDRIAL"/>
    <property type="match status" value="1"/>
</dbReference>
<evidence type="ECO:0000256" key="2">
    <source>
        <dbReference type="ARBA" id="ARBA00022679"/>
    </source>
</evidence>
<name>A0A653AED0_UNCDX</name>
<dbReference type="SUPFAM" id="SSF53335">
    <property type="entry name" value="S-adenosyl-L-methionine-dependent methyltransferases"/>
    <property type="match status" value="1"/>
</dbReference>
<dbReference type="InterPro" id="IPR041698">
    <property type="entry name" value="Methyltransf_25"/>
</dbReference>
<gene>
    <name evidence="6" type="ORF">TRIP_B40183</name>
</gene>
<dbReference type="PANTHER" id="PTHR43464">
    <property type="entry name" value="METHYLTRANSFERASE"/>
    <property type="match status" value="1"/>
</dbReference>
<keyword evidence="1 6" id="KW-0489">Methyltransferase</keyword>
<evidence type="ECO:0000313" key="6">
    <source>
        <dbReference type="EMBL" id="VBB46265.1"/>
    </source>
</evidence>
<accession>A0A653AED0</accession>
<dbReference type="GO" id="GO:0008168">
    <property type="term" value="F:methyltransferase activity"/>
    <property type="evidence" value="ECO:0007669"/>
    <property type="project" value="UniProtKB-KW"/>
</dbReference>
<evidence type="ECO:0000256" key="4">
    <source>
        <dbReference type="SAM" id="MobiDB-lite"/>
    </source>
</evidence>
<proteinExistence type="predicted"/>
<feature type="region of interest" description="Disordered" evidence="4">
    <location>
        <begin position="1"/>
        <end position="22"/>
    </location>
</feature>